<dbReference type="PRINTS" id="PR00463">
    <property type="entry name" value="EP450I"/>
</dbReference>
<dbReference type="Pfam" id="PF00067">
    <property type="entry name" value="p450"/>
    <property type="match status" value="1"/>
</dbReference>
<evidence type="ECO:0000256" key="1">
    <source>
        <dbReference type="ARBA" id="ARBA00001971"/>
    </source>
</evidence>
<dbReference type="InterPro" id="IPR036396">
    <property type="entry name" value="Cyt_P450_sf"/>
</dbReference>
<keyword evidence="8" id="KW-0503">Monooxygenase</keyword>
<keyword evidence="10" id="KW-0812">Transmembrane</keyword>
<comment type="similarity">
    <text evidence="3">Belongs to the cytochrome P450 family.</text>
</comment>
<dbReference type="PANTHER" id="PTHR24305">
    <property type="entry name" value="CYTOCHROME P450"/>
    <property type="match status" value="1"/>
</dbReference>
<dbReference type="AlphaFoldDB" id="A0A2B7XZC1"/>
<evidence type="ECO:0000256" key="10">
    <source>
        <dbReference type="SAM" id="Phobius"/>
    </source>
</evidence>
<keyword evidence="5 9" id="KW-0479">Metal-binding</keyword>
<dbReference type="GO" id="GO:0004497">
    <property type="term" value="F:monooxygenase activity"/>
    <property type="evidence" value="ECO:0007669"/>
    <property type="project" value="UniProtKB-KW"/>
</dbReference>
<comment type="pathway">
    <text evidence="2">Secondary metabolite biosynthesis.</text>
</comment>
<sequence>MASLCIGIFHSASKIWHSVGILWAIAAVAFLYRLYQTRSFMRRLQREGLPMPPHHPLFGHLLVAWKMVKRLPPDAHLLLMANQVRQAYPHLDTAFYFDTWPFSPPSLWVISPDMSAQFTQQKSFPKFKGLRQFLKPLTGKQDLVTMEGHDWKHWRAVSNPGFSTNYTTSMIPVMVKAIKIYRDIVHRHAIDDPMFFLEVPTLELSMDIIGRIVLDHEFECQTSYNRFTAALQNQLAWCNAGVHKSPFQYVNIVRPFVQQYNTWRMNSYLDPLLKSRYETLQRRPNNKNVTDLMMDAYAKEKSDANNTCPTKMDPDFSEFVRSQVKLFLQAGHDTTAASIVYTFYLLSKNPGSMCRLREELDSIFGPDATATCDLLKENAHLLGQCKYLLAVTKEALRLYPPSSTVRFGPPGSYLVDPNGKRLPTENCLIVGCHQGLHRNPRFWPRADEFVPERWLVDEKDLLYPVKNGWRPFERGPRNCLGQELAMTEIRLVVAVLVREFEFRDAYSEYDLKRGQALDNMRVSGDRAYQVEGGGCHPSERFPCVVSFAHRTSTYLGQNLSNL</sequence>
<feature type="transmembrane region" description="Helical" evidence="10">
    <location>
        <begin position="15"/>
        <end position="35"/>
    </location>
</feature>
<evidence type="ECO:0000256" key="6">
    <source>
        <dbReference type="ARBA" id="ARBA00023002"/>
    </source>
</evidence>
<dbReference type="EMBL" id="PDNB01000040">
    <property type="protein sequence ID" value="PGH13918.1"/>
    <property type="molecule type" value="Genomic_DNA"/>
</dbReference>
<keyword evidence="4 9" id="KW-0349">Heme</keyword>
<comment type="caution">
    <text evidence="11">The sequence shown here is derived from an EMBL/GenBank/DDBJ whole genome shotgun (WGS) entry which is preliminary data.</text>
</comment>
<keyword evidence="10" id="KW-1133">Transmembrane helix</keyword>
<dbReference type="GO" id="GO:0005506">
    <property type="term" value="F:iron ion binding"/>
    <property type="evidence" value="ECO:0007669"/>
    <property type="project" value="InterPro"/>
</dbReference>
<keyword evidence="12" id="KW-1185">Reference proteome</keyword>
<dbReference type="STRING" id="1447875.A0A2B7XZC1"/>
<dbReference type="Gene3D" id="1.10.630.10">
    <property type="entry name" value="Cytochrome P450"/>
    <property type="match status" value="1"/>
</dbReference>
<evidence type="ECO:0000256" key="3">
    <source>
        <dbReference type="ARBA" id="ARBA00010617"/>
    </source>
</evidence>
<evidence type="ECO:0000256" key="8">
    <source>
        <dbReference type="ARBA" id="ARBA00023033"/>
    </source>
</evidence>
<evidence type="ECO:0000256" key="5">
    <source>
        <dbReference type="ARBA" id="ARBA00022723"/>
    </source>
</evidence>
<dbReference type="InterPro" id="IPR050121">
    <property type="entry name" value="Cytochrome_P450_monoxygenase"/>
</dbReference>
<evidence type="ECO:0000313" key="12">
    <source>
        <dbReference type="Proteomes" id="UP000223968"/>
    </source>
</evidence>
<dbReference type="CDD" id="cd11051">
    <property type="entry name" value="CYP59-like"/>
    <property type="match status" value="1"/>
</dbReference>
<dbReference type="GO" id="GO:0016705">
    <property type="term" value="F:oxidoreductase activity, acting on paired donors, with incorporation or reduction of molecular oxygen"/>
    <property type="evidence" value="ECO:0007669"/>
    <property type="project" value="InterPro"/>
</dbReference>
<reference evidence="11 12" key="1">
    <citation type="submission" date="2017-10" db="EMBL/GenBank/DDBJ databases">
        <title>Comparative genomics in systemic dimorphic fungi from Ajellomycetaceae.</title>
        <authorList>
            <person name="Munoz J.F."/>
            <person name="Mcewen J.G."/>
            <person name="Clay O.K."/>
            <person name="Cuomo C.A."/>
        </authorList>
    </citation>
    <scope>NUCLEOTIDE SEQUENCE [LARGE SCALE GENOMIC DNA]</scope>
    <source>
        <strain evidence="11 12">UAMH5409</strain>
    </source>
</reference>
<keyword evidence="7 9" id="KW-0408">Iron</keyword>
<dbReference type="SUPFAM" id="SSF48264">
    <property type="entry name" value="Cytochrome P450"/>
    <property type="match status" value="1"/>
</dbReference>
<dbReference type="GO" id="GO:0020037">
    <property type="term" value="F:heme binding"/>
    <property type="evidence" value="ECO:0007669"/>
    <property type="project" value="InterPro"/>
</dbReference>
<feature type="binding site" description="axial binding residue" evidence="9">
    <location>
        <position position="479"/>
    </location>
    <ligand>
        <name>heme</name>
        <dbReference type="ChEBI" id="CHEBI:30413"/>
    </ligand>
    <ligandPart>
        <name>Fe</name>
        <dbReference type="ChEBI" id="CHEBI:18248"/>
    </ligandPart>
</feature>
<dbReference type="PRINTS" id="PR00385">
    <property type="entry name" value="P450"/>
</dbReference>
<evidence type="ECO:0000256" key="2">
    <source>
        <dbReference type="ARBA" id="ARBA00005179"/>
    </source>
</evidence>
<keyword evidence="6" id="KW-0560">Oxidoreductase</keyword>
<proteinExistence type="inferred from homology"/>
<protein>
    <submittedName>
        <fullName evidence="11">Uncharacterized protein</fullName>
    </submittedName>
</protein>
<organism evidence="11 12">
    <name type="scientific">Helicocarpus griseus UAMH5409</name>
    <dbReference type="NCBI Taxonomy" id="1447875"/>
    <lineage>
        <taxon>Eukaryota</taxon>
        <taxon>Fungi</taxon>
        <taxon>Dikarya</taxon>
        <taxon>Ascomycota</taxon>
        <taxon>Pezizomycotina</taxon>
        <taxon>Eurotiomycetes</taxon>
        <taxon>Eurotiomycetidae</taxon>
        <taxon>Onygenales</taxon>
        <taxon>Ajellomycetaceae</taxon>
        <taxon>Helicocarpus</taxon>
    </lineage>
</organism>
<evidence type="ECO:0000313" key="11">
    <source>
        <dbReference type="EMBL" id="PGH13918.1"/>
    </source>
</evidence>
<dbReference type="OrthoDB" id="10029320at2759"/>
<dbReference type="Proteomes" id="UP000223968">
    <property type="component" value="Unassembled WGS sequence"/>
</dbReference>
<dbReference type="InterPro" id="IPR002401">
    <property type="entry name" value="Cyt_P450_E_grp-I"/>
</dbReference>
<dbReference type="PANTHER" id="PTHR24305:SF107">
    <property type="entry name" value="P450, PUTATIVE (EUROFUNG)-RELATED"/>
    <property type="match status" value="1"/>
</dbReference>
<gene>
    <name evidence="11" type="ORF">AJ79_03333</name>
</gene>
<evidence type="ECO:0000256" key="4">
    <source>
        <dbReference type="ARBA" id="ARBA00022617"/>
    </source>
</evidence>
<keyword evidence="10" id="KW-0472">Membrane</keyword>
<evidence type="ECO:0000256" key="9">
    <source>
        <dbReference type="PIRSR" id="PIRSR602401-1"/>
    </source>
</evidence>
<name>A0A2B7XZC1_9EURO</name>
<accession>A0A2B7XZC1</accession>
<evidence type="ECO:0000256" key="7">
    <source>
        <dbReference type="ARBA" id="ARBA00023004"/>
    </source>
</evidence>
<dbReference type="InterPro" id="IPR001128">
    <property type="entry name" value="Cyt_P450"/>
</dbReference>
<comment type="cofactor">
    <cofactor evidence="1 9">
        <name>heme</name>
        <dbReference type="ChEBI" id="CHEBI:30413"/>
    </cofactor>
</comment>